<protein>
    <submittedName>
        <fullName evidence="3">Phage tail protein</fullName>
    </submittedName>
</protein>
<proteinExistence type="predicted"/>
<keyword evidence="2" id="KW-0812">Transmembrane</keyword>
<evidence type="ECO:0000256" key="1">
    <source>
        <dbReference type="SAM" id="MobiDB-lite"/>
    </source>
</evidence>
<sequence length="354" mass="36216">MSLVAALGRSSTALERFKSQAEAAGKAAKGVGDKAKNGDGDLKKFKGSAKDSAKELKGLQTAADQAEKSVGKAGKTGQGSGGLLGKFKSGADGAGKGMSGLNKSMKGNLIGVLLGLLAPLIAMVVDMAMQSKTMQKIMKIAFDAIQTAISTTMKVVGPIMKKAGDLIKGIFKGIMTAISPVIDWIRTKIPAAFQKVRDKLSSAWGGLQAIAKEKFDALIGPVKGPLNTIIDVINSAIGKLNGIKVTIPGWVPFVGGKTFGVSLPTIPRLAEGGLVMPRSGGVPAILAEAGEAEAVLPLSKLDQLLTRTAVQARLAGAGAAGVGTGFHIENYYAASDSSAQQTADALTFLSKARG</sequence>
<keyword evidence="2" id="KW-0472">Membrane</keyword>
<dbReference type="KEGG" id="stri:C7M71_012015"/>
<keyword evidence="4" id="KW-1185">Reference proteome</keyword>
<dbReference type="EMBL" id="CP031264">
    <property type="protein sequence ID" value="AXI78059.1"/>
    <property type="molecule type" value="Genomic_DNA"/>
</dbReference>
<dbReference type="Proteomes" id="UP000249340">
    <property type="component" value="Chromosome"/>
</dbReference>
<organism evidence="3 4">
    <name type="scientific">Peterkaempfera bronchialis</name>
    <dbReference type="NCBI Taxonomy" id="2126346"/>
    <lineage>
        <taxon>Bacteria</taxon>
        <taxon>Bacillati</taxon>
        <taxon>Actinomycetota</taxon>
        <taxon>Actinomycetes</taxon>
        <taxon>Kitasatosporales</taxon>
        <taxon>Streptomycetaceae</taxon>
        <taxon>Peterkaempfera</taxon>
    </lineage>
</organism>
<evidence type="ECO:0000313" key="4">
    <source>
        <dbReference type="Proteomes" id="UP000249340"/>
    </source>
</evidence>
<dbReference type="RefSeq" id="WP_111490006.1">
    <property type="nucleotide sequence ID" value="NZ_CP031264.1"/>
</dbReference>
<feature type="compositionally biased region" description="Basic and acidic residues" evidence="1">
    <location>
        <begin position="31"/>
        <end position="47"/>
    </location>
</feature>
<reference evidence="4" key="1">
    <citation type="submission" date="2018-07" db="EMBL/GenBank/DDBJ databases">
        <title>Streptacidiphilus bronchialis DSM 106435 chromosome.</title>
        <authorList>
            <person name="Batra D."/>
            <person name="Gulvik C.A."/>
        </authorList>
    </citation>
    <scope>NUCLEOTIDE SEQUENCE [LARGE SCALE GENOMIC DNA]</scope>
    <source>
        <strain evidence="4">DSM 106435</strain>
    </source>
</reference>
<keyword evidence="2" id="KW-1133">Transmembrane helix</keyword>
<accession>A0A345SWF4</accession>
<feature type="region of interest" description="Disordered" evidence="1">
    <location>
        <begin position="25"/>
        <end position="47"/>
    </location>
</feature>
<name>A0A345SWF4_9ACTN</name>
<dbReference type="AlphaFoldDB" id="A0A345SWF4"/>
<dbReference type="OrthoDB" id="3479073at2"/>
<evidence type="ECO:0000256" key="2">
    <source>
        <dbReference type="SAM" id="Phobius"/>
    </source>
</evidence>
<feature type="transmembrane region" description="Helical" evidence="2">
    <location>
        <begin position="109"/>
        <end position="129"/>
    </location>
</feature>
<evidence type="ECO:0000313" key="3">
    <source>
        <dbReference type="EMBL" id="AXI78059.1"/>
    </source>
</evidence>
<gene>
    <name evidence="3" type="ORF">C7M71_012015</name>
</gene>